<reference evidence="2" key="1">
    <citation type="submission" date="2013-07" db="EMBL/GenBank/DDBJ databases">
        <title>The Genome Sequence of Cryptococcus bestiolae CBS10118.</title>
        <authorList>
            <consortium name="The Broad Institute Genome Sequencing Platform"/>
            <person name="Cuomo C."/>
            <person name="Litvintseva A."/>
            <person name="Chen Y."/>
            <person name="Heitman J."/>
            <person name="Sun S."/>
            <person name="Springer D."/>
            <person name="Dromer F."/>
            <person name="Young S.K."/>
            <person name="Zeng Q."/>
            <person name="Gargeya S."/>
            <person name="Fitzgerald M."/>
            <person name="Abouelleil A."/>
            <person name="Alvarado L."/>
            <person name="Berlin A.M."/>
            <person name="Chapman S.B."/>
            <person name="Dewar J."/>
            <person name="Goldberg J."/>
            <person name="Griggs A."/>
            <person name="Gujja S."/>
            <person name="Hansen M."/>
            <person name="Howarth C."/>
            <person name="Imamovic A."/>
            <person name="Larimer J."/>
            <person name="McCowan C."/>
            <person name="Murphy C."/>
            <person name="Pearson M."/>
            <person name="Priest M."/>
            <person name="Roberts A."/>
            <person name="Saif S."/>
            <person name="Shea T."/>
            <person name="Sykes S."/>
            <person name="Wortman J."/>
            <person name="Nusbaum C."/>
            <person name="Birren B."/>
        </authorList>
    </citation>
    <scope>NUCLEOTIDE SEQUENCE [LARGE SCALE GENOMIC DNA]</scope>
    <source>
        <strain evidence="2">CBS 10118</strain>
    </source>
</reference>
<name>A0A1B9GBG3_9TREE</name>
<reference evidence="3" key="2">
    <citation type="submission" date="2013-07" db="EMBL/GenBank/DDBJ databases">
        <authorList>
            <consortium name="The Broad Institute Genome Sequencing Platform"/>
            <person name="Cuomo C."/>
            <person name="Litvintseva A."/>
            <person name="Chen Y."/>
            <person name="Heitman J."/>
            <person name="Sun S."/>
            <person name="Springer D."/>
            <person name="Dromer F."/>
            <person name="Young S.K."/>
            <person name="Zeng Q."/>
            <person name="Gargeya S."/>
            <person name="Fitzgerald M."/>
            <person name="Abouelleil A."/>
            <person name="Alvarado L."/>
            <person name="Berlin A.M."/>
            <person name="Chapman S.B."/>
            <person name="Dewar J."/>
            <person name="Goldberg J."/>
            <person name="Griggs A."/>
            <person name="Gujja S."/>
            <person name="Hansen M."/>
            <person name="Howarth C."/>
            <person name="Imamovic A."/>
            <person name="Larimer J."/>
            <person name="McCowan C."/>
            <person name="Murphy C."/>
            <person name="Pearson M."/>
            <person name="Priest M."/>
            <person name="Roberts A."/>
            <person name="Saif S."/>
            <person name="Shea T."/>
            <person name="Sykes S."/>
            <person name="Wortman J."/>
            <person name="Nusbaum C."/>
            <person name="Birren B."/>
        </authorList>
    </citation>
    <scope>NUCLEOTIDE SEQUENCE</scope>
    <source>
        <strain evidence="3">CBS 10118</strain>
    </source>
</reference>
<evidence type="ECO:0000313" key="3">
    <source>
        <dbReference type="EMBL" id="WVW82500.1"/>
    </source>
</evidence>
<feature type="chain" id="PRO_5042334947" evidence="1">
    <location>
        <begin position="20"/>
        <end position="90"/>
    </location>
</feature>
<dbReference type="KEGG" id="kbi:30207616"/>
<reference evidence="3" key="4">
    <citation type="submission" date="2024-02" db="EMBL/GenBank/DDBJ databases">
        <title>Comparative genomics of Cryptococcus and Kwoniella reveals pathogenesis evolution and contrasting modes of karyotype evolution via chromosome fusion or intercentromeric recombination.</title>
        <authorList>
            <person name="Coelho M.A."/>
            <person name="David-Palma M."/>
            <person name="Shea T."/>
            <person name="Bowers K."/>
            <person name="McGinley-Smith S."/>
            <person name="Mohammad A.W."/>
            <person name="Gnirke A."/>
            <person name="Yurkov A.M."/>
            <person name="Nowrousian M."/>
            <person name="Sun S."/>
            <person name="Cuomo C.A."/>
            <person name="Heitman J."/>
        </authorList>
    </citation>
    <scope>NUCLEOTIDE SEQUENCE</scope>
    <source>
        <strain evidence="3">CBS 10118</strain>
    </source>
</reference>
<gene>
    <name evidence="2" type="ORF">I302_03217</name>
    <name evidence="3" type="ORF">I302_104511</name>
</gene>
<sequence length="90" mass="10073">MYITKSLFAILISLPLSLSSPLLKPEHGNIENRQPMYYTHNTTDTSISLIMRDAVSPNVTLNFGIAEANRDVLVEQRWSLSGPIPFVQAK</sequence>
<proteinExistence type="predicted"/>
<feature type="signal peptide" evidence="1">
    <location>
        <begin position="1"/>
        <end position="19"/>
    </location>
</feature>
<evidence type="ECO:0000313" key="2">
    <source>
        <dbReference type="EMBL" id="OCF28358.1"/>
    </source>
</evidence>
<evidence type="ECO:0000313" key="4">
    <source>
        <dbReference type="Proteomes" id="UP000092730"/>
    </source>
</evidence>
<dbReference type="Proteomes" id="UP000092730">
    <property type="component" value="Chromosome 2"/>
</dbReference>
<dbReference type="EMBL" id="KI894019">
    <property type="protein sequence ID" value="OCF28358.1"/>
    <property type="molecule type" value="Genomic_DNA"/>
</dbReference>
<keyword evidence="1" id="KW-0732">Signal</keyword>
<dbReference type="GeneID" id="30207616"/>
<dbReference type="EMBL" id="CP144542">
    <property type="protein sequence ID" value="WVW82500.1"/>
    <property type="molecule type" value="Genomic_DNA"/>
</dbReference>
<accession>A0A1B9GBG3</accession>
<organism evidence="2">
    <name type="scientific">Kwoniella bestiolae CBS 10118</name>
    <dbReference type="NCBI Taxonomy" id="1296100"/>
    <lineage>
        <taxon>Eukaryota</taxon>
        <taxon>Fungi</taxon>
        <taxon>Dikarya</taxon>
        <taxon>Basidiomycota</taxon>
        <taxon>Agaricomycotina</taxon>
        <taxon>Tremellomycetes</taxon>
        <taxon>Tremellales</taxon>
        <taxon>Cryptococcaceae</taxon>
        <taxon>Kwoniella</taxon>
    </lineage>
</organism>
<protein>
    <submittedName>
        <fullName evidence="2">Uncharacterized protein</fullName>
    </submittedName>
</protein>
<dbReference type="VEuPathDB" id="FungiDB:I302_03217"/>
<keyword evidence="4" id="KW-1185">Reference proteome</keyword>
<evidence type="ECO:0000256" key="1">
    <source>
        <dbReference type="SAM" id="SignalP"/>
    </source>
</evidence>
<dbReference type="RefSeq" id="XP_019049428.1">
    <property type="nucleotide sequence ID" value="XM_019189866.1"/>
</dbReference>
<reference evidence="2" key="3">
    <citation type="submission" date="2014-01" db="EMBL/GenBank/DDBJ databases">
        <title>Evolution of pathogenesis and genome organization in the Tremellales.</title>
        <authorList>
            <person name="Cuomo C."/>
            <person name="Litvintseva A."/>
            <person name="Heitman J."/>
            <person name="Chen Y."/>
            <person name="Sun S."/>
            <person name="Springer D."/>
            <person name="Dromer F."/>
            <person name="Young S."/>
            <person name="Zeng Q."/>
            <person name="Chapman S."/>
            <person name="Gujja S."/>
            <person name="Saif S."/>
            <person name="Birren B."/>
        </authorList>
    </citation>
    <scope>NUCLEOTIDE SEQUENCE</scope>
    <source>
        <strain evidence="2">CBS 10118</strain>
    </source>
</reference>
<dbReference type="OrthoDB" id="2563607at2759"/>
<dbReference type="AlphaFoldDB" id="A0A1B9GBG3"/>